<dbReference type="KEGG" id="sto:STK_13442"/>
<keyword evidence="4" id="KW-1185">Reference proteome</keyword>
<keyword evidence="1" id="KW-0863">Zinc-finger</keyword>
<feature type="domain" description="SWIM-type" evidence="2">
    <location>
        <begin position="50"/>
        <end position="86"/>
    </location>
</feature>
<reference evidence="4" key="1">
    <citation type="journal article" date="2001" name="DNA Res.">
        <title>Complete genome sequence of an aerobic thermoacidophilic Crenarchaeon, Sulfolobus tokodaii strain7.</title>
        <authorList>
            <person name="Kawarabayasi Y."/>
            <person name="Hino Y."/>
            <person name="Horikawa H."/>
            <person name="Jin-no K."/>
            <person name="Takahashi M."/>
            <person name="Sekine M."/>
            <person name="Baba S."/>
            <person name="Ankai A."/>
            <person name="Kosugi H."/>
            <person name="Hosoyama A."/>
            <person name="Fukui S."/>
            <person name="Nagai Y."/>
            <person name="Nishijima K."/>
            <person name="Otsuka R."/>
            <person name="Nakazawa H."/>
            <person name="Takamiya M."/>
            <person name="Kato Y."/>
            <person name="Yoshizawa T."/>
            <person name="Tanaka T."/>
            <person name="Kudoh Y."/>
            <person name="Yamazaki J."/>
            <person name="Kushida N."/>
            <person name="Oguchi A."/>
            <person name="Aoki K."/>
            <person name="Masuda S."/>
            <person name="Yanagii M."/>
            <person name="Nishimura M."/>
            <person name="Yamagishi A."/>
            <person name="Oshima T."/>
            <person name="Kikuchi H."/>
        </authorList>
    </citation>
    <scope>NUCLEOTIDE SEQUENCE [LARGE SCALE GENOMIC DNA]</scope>
    <source>
        <strain evidence="4">DSM 16993 / JCM 10545 / NBRC 100140 / 7</strain>
    </source>
</reference>
<gene>
    <name evidence="3" type="ordered locus">STK_13442</name>
    <name evidence="3" type="ORF">STS161</name>
</gene>
<evidence type="ECO:0000259" key="2">
    <source>
        <dbReference type="PROSITE" id="PS50966"/>
    </source>
</evidence>
<keyword evidence="1" id="KW-0479">Metal-binding</keyword>
<dbReference type="STRING" id="273063.STK_13442"/>
<dbReference type="PROSITE" id="PS50966">
    <property type="entry name" value="ZF_SWIM"/>
    <property type="match status" value="1"/>
</dbReference>
<dbReference type="GO" id="GO:0008270">
    <property type="term" value="F:zinc ion binding"/>
    <property type="evidence" value="ECO:0007669"/>
    <property type="project" value="UniProtKB-KW"/>
</dbReference>
<evidence type="ECO:0000313" key="3">
    <source>
        <dbReference type="EMBL" id="BAB66404.1"/>
    </source>
</evidence>
<evidence type="ECO:0000256" key="1">
    <source>
        <dbReference type="PROSITE-ProRule" id="PRU00325"/>
    </source>
</evidence>
<evidence type="ECO:0000313" key="4">
    <source>
        <dbReference type="Proteomes" id="UP000001015"/>
    </source>
</evidence>
<organism evidence="3 4">
    <name type="scientific">Sulfurisphaera tokodaii (strain DSM 16993 / JCM 10545 / NBRC 100140 / 7)</name>
    <name type="common">Sulfolobus tokodaii</name>
    <dbReference type="NCBI Taxonomy" id="273063"/>
    <lineage>
        <taxon>Archaea</taxon>
        <taxon>Thermoproteota</taxon>
        <taxon>Thermoprotei</taxon>
        <taxon>Sulfolobales</taxon>
        <taxon>Sulfolobaceae</taxon>
        <taxon>Sulfurisphaera</taxon>
    </lineage>
</organism>
<accession>Q971L6</accession>
<dbReference type="eggNOG" id="arCOG07716">
    <property type="taxonomic scope" value="Archaea"/>
</dbReference>
<dbReference type="EMBL" id="BA000023">
    <property type="protein sequence ID" value="BAB66404.1"/>
    <property type="molecule type" value="Genomic_DNA"/>
</dbReference>
<dbReference type="Proteomes" id="UP000001015">
    <property type="component" value="Chromosome"/>
</dbReference>
<proteinExistence type="predicted"/>
<sequence length="95" mass="10704">MRIVAVTNTKYKYVSVDGKVKVILVNNEGGAIRISGDIASQSRPGMWHHAEIIINNDGWVRFSCSCEAGAHGFLCHHVAELYNVYRKNFKKLLTR</sequence>
<protein>
    <recommendedName>
        <fullName evidence="2">SWIM-type domain-containing protein</fullName>
    </recommendedName>
</protein>
<name>Q971L6_SULTO</name>
<dbReference type="InterPro" id="IPR007527">
    <property type="entry name" value="Znf_SWIM"/>
</dbReference>
<keyword evidence="1" id="KW-0862">Zinc</keyword>
<dbReference type="GeneID" id="1459363"/>
<dbReference type="AlphaFoldDB" id="Q971L6"/>
<dbReference type="RefSeq" id="WP_010979382.1">
    <property type="nucleotide sequence ID" value="NC_003106.2"/>
</dbReference>